<evidence type="ECO:0000256" key="3">
    <source>
        <dbReference type="ARBA" id="ARBA00022723"/>
    </source>
</evidence>
<proteinExistence type="inferred from homology"/>
<organism evidence="7 8">
    <name type="scientific">Limulus polyphemus</name>
    <name type="common">Atlantic horseshoe crab</name>
    <dbReference type="NCBI Taxonomy" id="6850"/>
    <lineage>
        <taxon>Eukaryota</taxon>
        <taxon>Metazoa</taxon>
        <taxon>Ecdysozoa</taxon>
        <taxon>Arthropoda</taxon>
        <taxon>Chelicerata</taxon>
        <taxon>Merostomata</taxon>
        <taxon>Xiphosura</taxon>
        <taxon>Limulidae</taxon>
        <taxon>Limulus</taxon>
    </lineage>
</organism>
<dbReference type="Gene3D" id="3.40.630.10">
    <property type="entry name" value="Zn peptidases"/>
    <property type="match status" value="1"/>
</dbReference>
<sequence>IHGYLESLASEHSDIASNISIGMSYEGRDLKVIKISGGTLKDKPILWIDSGIHAREWISITTTTYIATQLVEKYNSEEDVKMLVDTFEWYIMPCANPDGYEYSHTK</sequence>
<dbReference type="PRINTS" id="PR00765">
    <property type="entry name" value="CRBOXYPTASEA"/>
</dbReference>
<evidence type="ECO:0000256" key="2">
    <source>
        <dbReference type="ARBA" id="ARBA00005988"/>
    </source>
</evidence>
<feature type="non-terminal residue" evidence="8">
    <location>
        <position position="106"/>
    </location>
</feature>
<keyword evidence="3" id="KW-0479">Metal-binding</keyword>
<keyword evidence="4" id="KW-0862">Zinc</keyword>
<comment type="caution">
    <text evidence="5">Lacks conserved residue(s) required for the propagation of feature annotation.</text>
</comment>
<evidence type="ECO:0000256" key="1">
    <source>
        <dbReference type="ARBA" id="ARBA00001947"/>
    </source>
</evidence>
<dbReference type="SUPFAM" id="SSF53187">
    <property type="entry name" value="Zn-dependent exopeptidases"/>
    <property type="match status" value="1"/>
</dbReference>
<feature type="non-terminal residue" evidence="8">
    <location>
        <position position="1"/>
    </location>
</feature>
<comment type="similarity">
    <text evidence="2 5">Belongs to the peptidase M14 family.</text>
</comment>
<evidence type="ECO:0000256" key="4">
    <source>
        <dbReference type="ARBA" id="ARBA00022833"/>
    </source>
</evidence>
<feature type="domain" description="Peptidase M14" evidence="6">
    <location>
        <begin position="1"/>
        <end position="106"/>
    </location>
</feature>
<dbReference type="RefSeq" id="XP_013793770.1">
    <property type="nucleotide sequence ID" value="XM_013938316.1"/>
</dbReference>
<evidence type="ECO:0000259" key="6">
    <source>
        <dbReference type="PROSITE" id="PS52035"/>
    </source>
</evidence>
<gene>
    <name evidence="8" type="primary">LOC106477789</name>
</gene>
<dbReference type="PANTHER" id="PTHR11705">
    <property type="entry name" value="PROTEASE FAMILY M14 CARBOXYPEPTIDASE A,B"/>
    <property type="match status" value="1"/>
</dbReference>
<reference evidence="8" key="1">
    <citation type="submission" date="2025-08" db="UniProtKB">
        <authorList>
            <consortium name="RefSeq"/>
        </authorList>
    </citation>
    <scope>IDENTIFICATION</scope>
    <source>
        <tissue evidence="8">Muscle</tissue>
    </source>
</reference>
<comment type="cofactor">
    <cofactor evidence="1">
        <name>Zn(2+)</name>
        <dbReference type="ChEBI" id="CHEBI:29105"/>
    </cofactor>
</comment>
<dbReference type="PROSITE" id="PS00132">
    <property type="entry name" value="CARBOXYPEPT_ZN_1"/>
    <property type="match status" value="1"/>
</dbReference>
<dbReference type="PROSITE" id="PS52035">
    <property type="entry name" value="PEPTIDASE_M14"/>
    <property type="match status" value="1"/>
</dbReference>
<accession>A0ABM1C417</accession>
<dbReference type="InterPro" id="IPR057246">
    <property type="entry name" value="CARBOXYPEPT_ZN_1"/>
</dbReference>
<evidence type="ECO:0000313" key="8">
    <source>
        <dbReference type="RefSeq" id="XP_013793770.1"/>
    </source>
</evidence>
<dbReference type="InterPro" id="IPR000834">
    <property type="entry name" value="Peptidase_M14"/>
</dbReference>
<evidence type="ECO:0000256" key="5">
    <source>
        <dbReference type="PROSITE-ProRule" id="PRU01379"/>
    </source>
</evidence>
<dbReference type="GeneID" id="106477789"/>
<evidence type="ECO:0000313" key="7">
    <source>
        <dbReference type="Proteomes" id="UP000694941"/>
    </source>
</evidence>
<protein>
    <submittedName>
        <fullName evidence="8">Carboxypeptidase B-like</fullName>
    </submittedName>
</protein>
<dbReference type="Proteomes" id="UP000694941">
    <property type="component" value="Unplaced"/>
</dbReference>
<dbReference type="PANTHER" id="PTHR11705:SF91">
    <property type="entry name" value="FI01817P-RELATED"/>
    <property type="match status" value="1"/>
</dbReference>
<keyword evidence="7" id="KW-1185">Reference proteome</keyword>
<dbReference type="Pfam" id="PF00246">
    <property type="entry name" value="Peptidase_M14"/>
    <property type="match status" value="1"/>
</dbReference>
<name>A0ABM1C417_LIMPO</name>